<dbReference type="Proteomes" id="UP000501122">
    <property type="component" value="Chromosome"/>
</dbReference>
<dbReference type="RefSeq" id="WP_164953076.1">
    <property type="nucleotide sequence ID" value="NZ_CP046363.1"/>
</dbReference>
<gene>
    <name evidence="1" type="ORF">GTN30_02835</name>
</gene>
<evidence type="ECO:0000313" key="2">
    <source>
        <dbReference type="Proteomes" id="UP000501122"/>
    </source>
</evidence>
<evidence type="ECO:0000313" key="1">
    <source>
        <dbReference type="EMBL" id="QIH77591.1"/>
    </source>
</evidence>
<dbReference type="AlphaFoldDB" id="A0AAE7BZ85"/>
<reference evidence="1" key="1">
    <citation type="journal article" date="2020" name="Antimicrob. Agents Chemother.">
        <title>The novel macrolide resistance genes mef(D), msr(F) and msr(H) are present on resistance islands in Macrococcus canis, Macrococcus caseolyticus and Staphylococcus aureus.</title>
        <authorList>
            <person name="Schwendener S."/>
            <person name="Dona V."/>
            <person name="Perreten V."/>
        </authorList>
    </citation>
    <scope>NUCLEOTIDE SEQUENCE</scope>
    <source>
        <strain evidence="1">Epi0076A</strain>
    </source>
</reference>
<protein>
    <submittedName>
        <fullName evidence="1">Uncharacterized protein</fullName>
    </submittedName>
</protein>
<proteinExistence type="predicted"/>
<sequence>MIPKYTTSEIVAMIQRKDGIKHEALELKNNEVWSLSEYQLAAEYLKMDVTELMSFLPAEDINSISFRAEENNEEIHDKVTQLNDIFEAVTYQIKIGDHNNGEI</sequence>
<name>A0AAE7BZ85_9STAP</name>
<dbReference type="EMBL" id="CP047363">
    <property type="protein sequence ID" value="QIH77591.1"/>
    <property type="molecule type" value="Genomic_DNA"/>
</dbReference>
<accession>A0AAE7BZ85</accession>
<organism evidence="1 2">
    <name type="scientific">Macrococcoides canis</name>
    <dbReference type="NCBI Taxonomy" id="1855823"/>
    <lineage>
        <taxon>Bacteria</taxon>
        <taxon>Bacillati</taxon>
        <taxon>Bacillota</taxon>
        <taxon>Bacilli</taxon>
        <taxon>Bacillales</taxon>
        <taxon>Staphylococcaceae</taxon>
        <taxon>Macrococcoides</taxon>
    </lineage>
</organism>